<keyword evidence="1" id="KW-0812">Transmembrane</keyword>
<evidence type="ECO:0000256" key="1">
    <source>
        <dbReference type="SAM" id="Phobius"/>
    </source>
</evidence>
<sequence>MSPIKDPKVEVAIVVLIIPFIINVFMFWVVDNFLMQKHGRWKQCVVNGKVKIHYERNDQDSCSESEILLSGEDDSVTTEVNCQQRHPMLVSVS</sequence>
<name>A0A8X6XRI1_9ARAC</name>
<evidence type="ECO:0008006" key="4">
    <source>
        <dbReference type="Google" id="ProtNLM"/>
    </source>
</evidence>
<proteinExistence type="predicted"/>
<dbReference type="EMBL" id="BMAV01010869">
    <property type="protein sequence ID" value="GFY56276.1"/>
    <property type="molecule type" value="Genomic_DNA"/>
</dbReference>
<evidence type="ECO:0000313" key="2">
    <source>
        <dbReference type="EMBL" id="GFY56276.1"/>
    </source>
</evidence>
<dbReference type="PANTHER" id="PTHR31735:SF1">
    <property type="entry name" value="VACUOLAR MEMBRANE PROTEIN YPL162C"/>
    <property type="match status" value="1"/>
</dbReference>
<dbReference type="PANTHER" id="PTHR31735">
    <property type="entry name" value="VACUOLAR MEMBRANE PROTEIN YPL162C"/>
    <property type="match status" value="1"/>
</dbReference>
<keyword evidence="1" id="KW-1133">Transmembrane helix</keyword>
<dbReference type="OrthoDB" id="431202at2759"/>
<keyword evidence="3" id="KW-1185">Reference proteome</keyword>
<organism evidence="2 3">
    <name type="scientific">Trichonephila inaurata madagascariensis</name>
    <dbReference type="NCBI Taxonomy" id="2747483"/>
    <lineage>
        <taxon>Eukaryota</taxon>
        <taxon>Metazoa</taxon>
        <taxon>Ecdysozoa</taxon>
        <taxon>Arthropoda</taxon>
        <taxon>Chelicerata</taxon>
        <taxon>Arachnida</taxon>
        <taxon>Araneae</taxon>
        <taxon>Araneomorphae</taxon>
        <taxon>Entelegynae</taxon>
        <taxon>Araneoidea</taxon>
        <taxon>Nephilidae</taxon>
        <taxon>Trichonephila</taxon>
        <taxon>Trichonephila inaurata</taxon>
    </lineage>
</organism>
<comment type="caution">
    <text evidence="2">The sequence shown here is derived from an EMBL/GenBank/DDBJ whole genome shotgun (WGS) entry which is preliminary data.</text>
</comment>
<reference evidence="2" key="1">
    <citation type="submission" date="2020-08" db="EMBL/GenBank/DDBJ databases">
        <title>Multicomponent nature underlies the extraordinary mechanical properties of spider dragline silk.</title>
        <authorList>
            <person name="Kono N."/>
            <person name="Nakamura H."/>
            <person name="Mori M."/>
            <person name="Yoshida Y."/>
            <person name="Ohtoshi R."/>
            <person name="Malay A.D."/>
            <person name="Moran D.A.P."/>
            <person name="Tomita M."/>
            <person name="Numata K."/>
            <person name="Arakawa K."/>
        </authorList>
    </citation>
    <scope>NUCLEOTIDE SEQUENCE</scope>
</reference>
<gene>
    <name evidence="2" type="ORF">TNIN_4301</name>
</gene>
<dbReference type="GO" id="GO:0016020">
    <property type="term" value="C:membrane"/>
    <property type="evidence" value="ECO:0007669"/>
    <property type="project" value="TreeGrafter"/>
</dbReference>
<dbReference type="Pfam" id="PF12400">
    <property type="entry name" value="STIMATE"/>
    <property type="match status" value="1"/>
</dbReference>
<evidence type="ECO:0000313" key="3">
    <source>
        <dbReference type="Proteomes" id="UP000886998"/>
    </source>
</evidence>
<accession>A0A8X6XRI1</accession>
<dbReference type="AlphaFoldDB" id="A0A8X6XRI1"/>
<dbReference type="InterPro" id="IPR022127">
    <property type="entry name" value="STIMATE/YPL162C"/>
</dbReference>
<protein>
    <recommendedName>
        <fullName evidence="4">Transmembrane protein</fullName>
    </recommendedName>
</protein>
<feature type="transmembrane region" description="Helical" evidence="1">
    <location>
        <begin position="12"/>
        <end position="30"/>
    </location>
</feature>
<keyword evidence="1" id="KW-0472">Membrane</keyword>
<dbReference type="Proteomes" id="UP000886998">
    <property type="component" value="Unassembled WGS sequence"/>
</dbReference>